<evidence type="ECO:0000313" key="11">
    <source>
        <dbReference type="Proteomes" id="UP000034350"/>
    </source>
</evidence>
<organism evidence="10 11">
    <name type="scientific">Vairimorpha ceranae</name>
    <dbReference type="NCBI Taxonomy" id="40302"/>
    <lineage>
        <taxon>Eukaryota</taxon>
        <taxon>Fungi</taxon>
        <taxon>Fungi incertae sedis</taxon>
        <taxon>Microsporidia</taxon>
        <taxon>Nosematidae</taxon>
        <taxon>Vairimorpha</taxon>
    </lineage>
</organism>
<evidence type="ECO:0000259" key="9">
    <source>
        <dbReference type="SMART" id="SM00504"/>
    </source>
</evidence>
<evidence type="ECO:0000313" key="10">
    <source>
        <dbReference type="EMBL" id="KKO74423.1"/>
    </source>
</evidence>
<protein>
    <submittedName>
        <fullName evidence="10">Ubiquitin fusion degradation protein 2</fullName>
    </submittedName>
</protein>
<dbReference type="GO" id="GO:0005737">
    <property type="term" value="C:cytoplasm"/>
    <property type="evidence" value="ECO:0007669"/>
    <property type="project" value="UniProtKB-SubCell"/>
</dbReference>
<dbReference type="SUPFAM" id="SSF57850">
    <property type="entry name" value="RING/U-box"/>
    <property type="match status" value="1"/>
</dbReference>
<dbReference type="GO" id="GO:0006511">
    <property type="term" value="P:ubiquitin-dependent protein catabolic process"/>
    <property type="evidence" value="ECO:0007669"/>
    <property type="project" value="InterPro"/>
</dbReference>
<dbReference type="Proteomes" id="UP000034350">
    <property type="component" value="Unassembled WGS sequence"/>
</dbReference>
<dbReference type="PANTHER" id="PTHR13931">
    <property type="entry name" value="UBIQUITINATION FACTOR E4"/>
    <property type="match status" value="1"/>
</dbReference>
<keyword evidence="8" id="KW-0539">Nucleus</keyword>
<comment type="pathway">
    <text evidence="3">Protein modification; protein ubiquitination.</text>
</comment>
<dbReference type="InterPro" id="IPR045132">
    <property type="entry name" value="UBE4"/>
</dbReference>
<evidence type="ECO:0000256" key="1">
    <source>
        <dbReference type="ARBA" id="ARBA00004123"/>
    </source>
</evidence>
<proteinExistence type="inferred from homology"/>
<evidence type="ECO:0000256" key="2">
    <source>
        <dbReference type="ARBA" id="ARBA00004496"/>
    </source>
</evidence>
<dbReference type="Pfam" id="PF10408">
    <property type="entry name" value="Ufd2P_core"/>
    <property type="match status" value="1"/>
</dbReference>
<dbReference type="PANTHER" id="PTHR13931:SF2">
    <property type="entry name" value="UBIQUITIN CONJUGATION FACTOR E4 B"/>
    <property type="match status" value="1"/>
</dbReference>
<dbReference type="GO" id="GO:0034450">
    <property type="term" value="F:ubiquitin-ubiquitin ligase activity"/>
    <property type="evidence" value="ECO:0007669"/>
    <property type="project" value="InterPro"/>
</dbReference>
<evidence type="ECO:0000256" key="7">
    <source>
        <dbReference type="ARBA" id="ARBA00022786"/>
    </source>
</evidence>
<feature type="domain" description="U-box" evidence="9">
    <location>
        <begin position="619"/>
        <end position="682"/>
    </location>
</feature>
<dbReference type="OrthoDB" id="20295at2759"/>
<name>A0A0F9WN42_9MICR</name>
<keyword evidence="7" id="KW-0833">Ubl conjugation pathway</keyword>
<dbReference type="Gene3D" id="3.30.40.10">
    <property type="entry name" value="Zinc/RING finger domain, C3HC4 (zinc finger)"/>
    <property type="match status" value="1"/>
</dbReference>
<dbReference type="GO" id="GO:0005634">
    <property type="term" value="C:nucleus"/>
    <property type="evidence" value="ECO:0007669"/>
    <property type="project" value="UniProtKB-SubCell"/>
</dbReference>
<evidence type="ECO:0000256" key="4">
    <source>
        <dbReference type="ARBA" id="ARBA00007434"/>
    </source>
</evidence>
<keyword evidence="5" id="KW-0963">Cytoplasm</keyword>
<dbReference type="SMART" id="SM00504">
    <property type="entry name" value="Ubox"/>
    <property type="match status" value="1"/>
</dbReference>
<comment type="caution">
    <text evidence="10">The sequence shown here is derived from an EMBL/GenBank/DDBJ whole genome shotgun (WGS) entry which is preliminary data.</text>
</comment>
<keyword evidence="11" id="KW-1185">Reference proteome</keyword>
<comment type="similarity">
    <text evidence="4">Belongs to the ubiquitin conjugation factor E4 family.</text>
</comment>
<sequence>MLHKENTSSQEISRKDFFYSLDFDYDDGDKIDIEECENLFVYFLEISKDPFLIILQRFKSHFSEMHKSFLIEKIETFEMHEHHFDYIVNHSSFDSLDLLTSLSTDFYKPFCKYLVSKRHYFFLENISEYPQILEIFTDIKFWSPVPWFVLDEDRIDLVYVIIKKMICNNLKIKENFISCIKEIIKNNQDRNKMFHEKGNVISDKEAYYYNLLINKFLDTIISRNLKISKDKDSFTNFVILSKIEIFRISYIKMIEERKLLKMEDENTDEIDKILKNIVDEKRFGEYLGLMICENKNEFLTEGDDELNQFIHYKTVGAVYLYIYEFFTPDVGVLTFLFQFDIFKQQILRILIHNSDLIKFSLLNSIIDYYNKVQKEGHKIEIRHLVNLILVEKSTFSLKICLKNIKFINYLMSDFEYCLSNGLIGICEINEVLKKTANIKNSYENLELLKDLSLDIRRLKNKISSSFIFIETCFRLLFKIIDTNVDILIVDELIEVFVKILNCNLKTIVGPKCSELVFKNPFTKKDHPFSRITRESLKFNPKELLRNILLIYIEIKSVKFIKFVAKEEMYYDLNLFNVGLEICENKFLLNNLQIDNLKVFIKKLEQYTQDATEEFDANDAFIDPLTFNVIKDPVKLLTSNVTIDKSTYNMIMLNDAVDPFNRLPLDDTKVVEDVEMKKSIQLKYKTKNNNI</sequence>
<dbReference type="VEuPathDB" id="MicrosporidiaDB:NCER_101947"/>
<gene>
    <name evidence="10" type="ORF">AAJ76_730002310</name>
</gene>
<dbReference type="GO" id="GO:0000151">
    <property type="term" value="C:ubiquitin ligase complex"/>
    <property type="evidence" value="ECO:0007669"/>
    <property type="project" value="InterPro"/>
</dbReference>
<evidence type="ECO:0000256" key="3">
    <source>
        <dbReference type="ARBA" id="ARBA00004906"/>
    </source>
</evidence>
<reference evidence="10 11" key="1">
    <citation type="journal article" date="2015" name="Environ. Microbiol.">
        <title>Genome analyses suggest the presence of polyploidy and recent human-driven expansions in eight global populations of the honeybee pathogen Nosema ceranae.</title>
        <authorList>
            <person name="Pelin A."/>
            <person name="Selman M."/>
            <person name="Aris-Brosou S."/>
            <person name="Farinelli L."/>
            <person name="Corradi N."/>
        </authorList>
    </citation>
    <scope>NUCLEOTIDE SEQUENCE [LARGE SCALE GENOMIC DNA]</scope>
    <source>
        <strain evidence="10 11">PA08 1199</strain>
    </source>
</reference>
<dbReference type="UniPathway" id="UPA00143"/>
<dbReference type="VEuPathDB" id="MicrosporidiaDB:G9O61_00g021490"/>
<dbReference type="AlphaFoldDB" id="A0A0F9WN42"/>
<dbReference type="EMBL" id="JPQZ01000073">
    <property type="protein sequence ID" value="KKO74423.1"/>
    <property type="molecule type" value="Genomic_DNA"/>
</dbReference>
<dbReference type="GO" id="GO:0036503">
    <property type="term" value="P:ERAD pathway"/>
    <property type="evidence" value="ECO:0007669"/>
    <property type="project" value="InterPro"/>
</dbReference>
<dbReference type="InterPro" id="IPR003613">
    <property type="entry name" value="Ubox_domain"/>
</dbReference>
<dbReference type="GeneID" id="36321300"/>
<accession>A0A0F9WN42</accession>
<dbReference type="InterPro" id="IPR013083">
    <property type="entry name" value="Znf_RING/FYVE/PHD"/>
</dbReference>
<dbReference type="GO" id="GO:0000209">
    <property type="term" value="P:protein polyubiquitination"/>
    <property type="evidence" value="ECO:0007669"/>
    <property type="project" value="TreeGrafter"/>
</dbReference>
<dbReference type="RefSeq" id="XP_024330165.1">
    <property type="nucleotide sequence ID" value="XM_024476347.1"/>
</dbReference>
<evidence type="ECO:0000256" key="5">
    <source>
        <dbReference type="ARBA" id="ARBA00022490"/>
    </source>
</evidence>
<keyword evidence="6" id="KW-0808">Transferase</keyword>
<dbReference type="Pfam" id="PF04564">
    <property type="entry name" value="U-box"/>
    <property type="match status" value="1"/>
</dbReference>
<evidence type="ECO:0000256" key="8">
    <source>
        <dbReference type="ARBA" id="ARBA00023242"/>
    </source>
</evidence>
<evidence type="ECO:0000256" key="6">
    <source>
        <dbReference type="ARBA" id="ARBA00022679"/>
    </source>
</evidence>
<comment type="subcellular location">
    <subcellularLocation>
        <location evidence="2">Cytoplasm</location>
    </subcellularLocation>
    <subcellularLocation>
        <location evidence="1">Nucleus</location>
    </subcellularLocation>
</comment>
<dbReference type="VEuPathDB" id="MicrosporidiaDB:AAJ76_730002310"/>
<dbReference type="InterPro" id="IPR019474">
    <property type="entry name" value="Ub_conjug_fac_E4_core"/>
</dbReference>